<name>A0ABV7SN34_9ACTN</name>
<dbReference type="InterPro" id="IPR036259">
    <property type="entry name" value="MFS_trans_sf"/>
</dbReference>
<dbReference type="SUPFAM" id="SSF103473">
    <property type="entry name" value="MFS general substrate transporter"/>
    <property type="match status" value="1"/>
</dbReference>
<keyword evidence="2" id="KW-0812">Transmembrane</keyword>
<sequence length="122" mass="12465">MPVRRRGWTYACWLLVISAGTGLSMPTLTFGVVASLPTHQAGLGSGLGTSARETGAALGVAVTGTVLAAHRDLPHGMGPALRTVALLVLVATAAVVAGYRDRTGTRSVAPGEHRVPARSPRS</sequence>
<reference evidence="4" key="1">
    <citation type="journal article" date="2019" name="Int. J. Syst. Evol. Microbiol.">
        <title>The Global Catalogue of Microorganisms (GCM) 10K type strain sequencing project: providing services to taxonomists for standard genome sequencing and annotation.</title>
        <authorList>
            <consortium name="The Broad Institute Genomics Platform"/>
            <consortium name="The Broad Institute Genome Sequencing Center for Infectious Disease"/>
            <person name="Wu L."/>
            <person name="Ma J."/>
        </authorList>
    </citation>
    <scope>NUCLEOTIDE SEQUENCE [LARGE SCALE GENOMIC DNA]</scope>
    <source>
        <strain evidence="4">CGMCC 4.7035</strain>
    </source>
</reference>
<evidence type="ECO:0008006" key="5">
    <source>
        <dbReference type="Google" id="ProtNLM"/>
    </source>
</evidence>
<evidence type="ECO:0000313" key="3">
    <source>
        <dbReference type="EMBL" id="MFC3578369.1"/>
    </source>
</evidence>
<evidence type="ECO:0000313" key="4">
    <source>
        <dbReference type="Proteomes" id="UP001595701"/>
    </source>
</evidence>
<dbReference type="Gene3D" id="1.20.1250.20">
    <property type="entry name" value="MFS general substrate transporter like domains"/>
    <property type="match status" value="1"/>
</dbReference>
<feature type="region of interest" description="Disordered" evidence="1">
    <location>
        <begin position="102"/>
        <end position="122"/>
    </location>
</feature>
<gene>
    <name evidence="3" type="ORF">ACFOZ0_34940</name>
</gene>
<dbReference type="EMBL" id="JBHRWR010000048">
    <property type="protein sequence ID" value="MFC3578369.1"/>
    <property type="molecule type" value="Genomic_DNA"/>
</dbReference>
<evidence type="ECO:0000256" key="2">
    <source>
        <dbReference type="SAM" id="Phobius"/>
    </source>
</evidence>
<comment type="caution">
    <text evidence="3">The sequence shown here is derived from an EMBL/GenBank/DDBJ whole genome shotgun (WGS) entry which is preliminary data.</text>
</comment>
<accession>A0ABV7SN34</accession>
<protein>
    <recommendedName>
        <fullName evidence="5">MFS transporter</fullName>
    </recommendedName>
</protein>
<organism evidence="3 4">
    <name type="scientific">Streptomyces yaanensis</name>
    <dbReference type="NCBI Taxonomy" id="1142239"/>
    <lineage>
        <taxon>Bacteria</taxon>
        <taxon>Bacillati</taxon>
        <taxon>Actinomycetota</taxon>
        <taxon>Actinomycetes</taxon>
        <taxon>Kitasatosporales</taxon>
        <taxon>Streptomycetaceae</taxon>
        <taxon>Streptomyces</taxon>
    </lineage>
</organism>
<evidence type="ECO:0000256" key="1">
    <source>
        <dbReference type="SAM" id="MobiDB-lite"/>
    </source>
</evidence>
<keyword evidence="2" id="KW-0472">Membrane</keyword>
<keyword evidence="4" id="KW-1185">Reference proteome</keyword>
<dbReference type="Proteomes" id="UP001595701">
    <property type="component" value="Unassembled WGS sequence"/>
</dbReference>
<proteinExistence type="predicted"/>
<feature type="transmembrane region" description="Helical" evidence="2">
    <location>
        <begin position="80"/>
        <end position="99"/>
    </location>
</feature>
<keyword evidence="2" id="KW-1133">Transmembrane helix</keyword>
<dbReference type="RefSeq" id="WP_386277207.1">
    <property type="nucleotide sequence ID" value="NZ_JBHRWR010000048.1"/>
</dbReference>